<feature type="compositionally biased region" description="Low complexity" evidence="7">
    <location>
        <begin position="1253"/>
        <end position="1266"/>
    </location>
</feature>
<dbReference type="FunFam" id="1.10.1200.10:FF:000007">
    <property type="entry name" value="Probable polyketide synthase pks17"/>
    <property type="match status" value="1"/>
</dbReference>
<evidence type="ECO:0000313" key="11">
    <source>
        <dbReference type="Proteomes" id="UP000299211"/>
    </source>
</evidence>
<dbReference type="SUPFAM" id="SSF55048">
    <property type="entry name" value="Probable ACP-binding domain of malonyl-CoA ACP transacylase"/>
    <property type="match status" value="1"/>
</dbReference>
<dbReference type="PROSITE" id="PS00012">
    <property type="entry name" value="PHOSPHOPANTETHEINE"/>
    <property type="match status" value="1"/>
</dbReference>
<evidence type="ECO:0000256" key="5">
    <source>
        <dbReference type="ARBA" id="ARBA00023268"/>
    </source>
</evidence>
<evidence type="ECO:0000256" key="4">
    <source>
        <dbReference type="ARBA" id="ARBA00023194"/>
    </source>
</evidence>
<sequence>MLGVVQGWLGLERFAGSRLVVVTRGAVVAGPEDGPVDVVGAAVWGLVRSAQAEHPDRFVLLDLDTDLDSGADADAGNEAGMGSGLDGGRVAAVVACGEPQLAVRGERVLAARLTRLESPVDVSGREVLPWLSGGSVLVTGGTGVLGAAVARHLAGVCGVRDLLLVSRRGPDAPGAEGLRAELAALGAEVRIVACDVGERREVVRLLEGVPAGCPLTGVVHAAGVLDDATIASLTPERLGTVFAAKVDAALLLDELTRGMELSAFVLFSSAAGILGSAGQGNYAAANAALDALAYRRRAAGLPGVSLAWGLWEEASGMTGHLAGTDHRRIIRSGLHPMSTPDALALFDAALALDRPVLLPADLRPAPPLPPLLQDLLPATRRRTTRTTTTGGADNGAQLHARLAGQTHEQQHTTLLALVRSHIATVLGHNAPEMIPVDSAFRDLGFDSLTAVELRNRLGEATGLRLPTSLVFDQPNAATLARHLRRELMGDDAEGETPSQVALHQVAADEPIAIVGMACRFPGGVCSPEELWELVASGGDAIGEFPAGRGWDLEGLFDSDPDRSGTSYARYGGFLYEAGEFDADFFGISPREALAMDPQQRLLLETSWEAFERAGIDPLSMRGSRTGVFAGVMYHDYAARLHHVPEGFEGLIANGSAGSVATGRVAYSFGLEGPAVTVDTACSSSLVALHWAAQALRAGECSMALAGGVTVMSSPGTFVEFSRQRGLAADGRCKAYSAAADGTGWAEGVGMLLVERLSDARRNGHRVLAVVRGSAVNQDGASNGLTAPNGPSQQRVIRQALANAGLTPADVDAVEGHGTGTTLGDPIEAQALLAAYGQHRPHHRPLWLGSLKSNIGHAQAAAGVGGVIKMVMALRNGLLPQTLHVDEPTPQVDWSTGAVQLLTQPVPWPADPAGRPRHAGVSSFGVSGTNAHVILEEAPAAAGGAAGGGVSVGAPNPALPVAESEPVPVPVPVSARSEAGLRAQAQALRQYVAARPDMSPADIGAGLARGRAVLEHRAVILAADREELAQALTALAAGEPHPHITTGHTRGSDRGGVVFVFPGQGGQWAGMGLTLLTSSPVFAEHIDACEKALTPWVPWSLTDILHRDPDDPAWQQADVVQPVLFSIMVSLAALWRSYGIEPDAVLGHSQGEIAAAHICGALSLKDAAKTVALRSQALAAVRGRGAMASLPLPAQDVQQLISERWEGQLWVAALNGPHSTTVSGDTTAVEELLTHCADTGLRAKRIPVDYASHCPTSNPSTTNSCTCWETSPPSRPPCRSSPPSRAPGWTPQPWTPPTGTATSTSPSASATPSRP</sequence>
<keyword evidence="3" id="KW-0808">Transferase</keyword>
<dbReference type="Gene3D" id="1.10.1200.10">
    <property type="entry name" value="ACP-like"/>
    <property type="match status" value="1"/>
</dbReference>
<feature type="domain" description="Carrier" evidence="8">
    <location>
        <begin position="412"/>
        <end position="487"/>
    </location>
</feature>
<evidence type="ECO:0000256" key="2">
    <source>
        <dbReference type="ARBA" id="ARBA00022553"/>
    </source>
</evidence>
<dbReference type="InterPro" id="IPR016039">
    <property type="entry name" value="Thiolase-like"/>
</dbReference>
<evidence type="ECO:0000256" key="7">
    <source>
        <dbReference type="SAM" id="MobiDB-lite"/>
    </source>
</evidence>
<dbReference type="InterPro" id="IPR001227">
    <property type="entry name" value="Ac_transferase_dom_sf"/>
</dbReference>
<evidence type="ECO:0000256" key="3">
    <source>
        <dbReference type="ARBA" id="ARBA00022679"/>
    </source>
</evidence>
<dbReference type="Gene3D" id="3.40.366.10">
    <property type="entry name" value="Malonyl-Coenzyme A Acyl Carrier Protein, domain 2"/>
    <property type="match status" value="1"/>
</dbReference>
<dbReference type="InterPro" id="IPR020806">
    <property type="entry name" value="PKS_PP-bd"/>
</dbReference>
<dbReference type="SUPFAM" id="SSF47336">
    <property type="entry name" value="ACP-like"/>
    <property type="match status" value="1"/>
</dbReference>
<dbReference type="Proteomes" id="UP000299211">
    <property type="component" value="Unassembled WGS sequence"/>
</dbReference>
<dbReference type="PANTHER" id="PTHR43775:SF51">
    <property type="entry name" value="INACTIVE PHENOLPHTHIOCEROL SYNTHESIS POLYKETIDE SYNTHASE TYPE I PKS1-RELATED"/>
    <property type="match status" value="1"/>
</dbReference>
<dbReference type="InterPro" id="IPR057326">
    <property type="entry name" value="KR_dom"/>
</dbReference>
<dbReference type="Gene3D" id="3.40.47.10">
    <property type="match status" value="1"/>
</dbReference>
<keyword evidence="2" id="KW-0597">Phosphoprotein</keyword>
<dbReference type="CDD" id="cd08956">
    <property type="entry name" value="KR_3_FAS_SDR_x"/>
    <property type="match status" value="1"/>
</dbReference>
<protein>
    <submittedName>
        <fullName evidence="10">Uncharacterized protein</fullName>
    </submittedName>
</protein>
<dbReference type="Pfam" id="PF08659">
    <property type="entry name" value="KR"/>
    <property type="match status" value="1"/>
</dbReference>
<dbReference type="InterPro" id="IPR020841">
    <property type="entry name" value="PKS_Beta-ketoAc_synthase_dom"/>
</dbReference>
<dbReference type="GO" id="GO:0006633">
    <property type="term" value="P:fatty acid biosynthetic process"/>
    <property type="evidence" value="ECO:0007669"/>
    <property type="project" value="InterPro"/>
</dbReference>
<dbReference type="GO" id="GO:0004315">
    <property type="term" value="F:3-oxoacyl-[acyl-carrier-protein] synthase activity"/>
    <property type="evidence" value="ECO:0007669"/>
    <property type="project" value="InterPro"/>
</dbReference>
<dbReference type="InterPro" id="IPR016035">
    <property type="entry name" value="Acyl_Trfase/lysoPLipase"/>
</dbReference>
<evidence type="ECO:0000259" key="9">
    <source>
        <dbReference type="PROSITE" id="PS52004"/>
    </source>
</evidence>
<feature type="domain" description="Ketosynthase family 3 (KS3)" evidence="9">
    <location>
        <begin position="508"/>
        <end position="936"/>
    </location>
</feature>
<organism evidence="10 11">
    <name type="scientific">Streptomyces avermitilis</name>
    <dbReference type="NCBI Taxonomy" id="33903"/>
    <lineage>
        <taxon>Bacteria</taxon>
        <taxon>Bacillati</taxon>
        <taxon>Actinomycetota</taxon>
        <taxon>Actinomycetes</taxon>
        <taxon>Kitasatosporales</taxon>
        <taxon>Streptomycetaceae</taxon>
        <taxon>Streptomyces</taxon>
    </lineage>
</organism>
<keyword evidence="1" id="KW-0596">Phosphopantetheine</keyword>
<dbReference type="PROSITE" id="PS00606">
    <property type="entry name" value="KS3_1"/>
    <property type="match status" value="1"/>
</dbReference>
<accession>A0A4D4N5Q5</accession>
<name>A0A4D4N5Q5_STRAX</name>
<dbReference type="InterPro" id="IPR036736">
    <property type="entry name" value="ACP-like_sf"/>
</dbReference>
<dbReference type="Pfam" id="PF00698">
    <property type="entry name" value="Acyl_transf_1"/>
    <property type="match status" value="1"/>
</dbReference>
<dbReference type="SUPFAM" id="SSF53901">
    <property type="entry name" value="Thiolase-like"/>
    <property type="match status" value="1"/>
</dbReference>
<dbReference type="Pfam" id="PF00550">
    <property type="entry name" value="PP-binding"/>
    <property type="match status" value="1"/>
</dbReference>
<dbReference type="SMART" id="SM00822">
    <property type="entry name" value="PKS_KR"/>
    <property type="match status" value="1"/>
</dbReference>
<keyword evidence="6" id="KW-0012">Acyltransferase</keyword>
<gene>
    <name evidence="10" type="ORF">SAV31267_088190</name>
</gene>
<dbReference type="InterPro" id="IPR032821">
    <property type="entry name" value="PKS_assoc"/>
</dbReference>
<dbReference type="InterPro" id="IPR014043">
    <property type="entry name" value="Acyl_transferase_dom"/>
</dbReference>
<dbReference type="GO" id="GO:0033068">
    <property type="term" value="P:macrolide biosynthetic process"/>
    <property type="evidence" value="ECO:0007669"/>
    <property type="project" value="UniProtKB-ARBA"/>
</dbReference>
<dbReference type="InterPro" id="IPR036291">
    <property type="entry name" value="NAD(P)-bd_dom_sf"/>
</dbReference>
<keyword evidence="5" id="KW-0511">Multifunctional enzyme</keyword>
<dbReference type="SMART" id="SM00827">
    <property type="entry name" value="PKS_AT"/>
    <property type="match status" value="1"/>
</dbReference>
<comment type="caution">
    <text evidence="10">The sequence shown here is derived from an EMBL/GenBank/DDBJ whole genome shotgun (WGS) entry which is preliminary data.</text>
</comment>
<dbReference type="Pfam" id="PF02801">
    <property type="entry name" value="Ketoacyl-synt_C"/>
    <property type="match status" value="1"/>
</dbReference>
<proteinExistence type="predicted"/>
<dbReference type="PROSITE" id="PS50075">
    <property type="entry name" value="CARRIER"/>
    <property type="match status" value="1"/>
</dbReference>
<dbReference type="InterPro" id="IPR013968">
    <property type="entry name" value="PKS_KR"/>
</dbReference>
<dbReference type="SUPFAM" id="SSF51735">
    <property type="entry name" value="NAD(P)-binding Rossmann-fold domains"/>
    <property type="match status" value="2"/>
</dbReference>
<dbReference type="InterPro" id="IPR018201">
    <property type="entry name" value="Ketoacyl_synth_AS"/>
</dbReference>
<dbReference type="Pfam" id="PF16197">
    <property type="entry name" value="KAsynt_C_assoc"/>
    <property type="match status" value="1"/>
</dbReference>
<dbReference type="InterPro" id="IPR050091">
    <property type="entry name" value="PKS_NRPS_Biosynth_Enz"/>
</dbReference>
<keyword evidence="4" id="KW-0045">Antibiotic biosynthesis</keyword>
<dbReference type="SMART" id="SM00825">
    <property type="entry name" value="PKS_KS"/>
    <property type="match status" value="1"/>
</dbReference>
<dbReference type="PROSITE" id="PS52004">
    <property type="entry name" value="KS3_2"/>
    <property type="match status" value="1"/>
</dbReference>
<dbReference type="FunFam" id="3.40.47.10:FF:000019">
    <property type="entry name" value="Polyketide synthase type I"/>
    <property type="match status" value="1"/>
</dbReference>
<dbReference type="InterPro" id="IPR006162">
    <property type="entry name" value="Ppantetheine_attach_site"/>
</dbReference>
<dbReference type="GO" id="GO:0004312">
    <property type="term" value="F:fatty acid synthase activity"/>
    <property type="evidence" value="ECO:0007669"/>
    <property type="project" value="TreeGrafter"/>
</dbReference>
<dbReference type="GO" id="GO:0031177">
    <property type="term" value="F:phosphopantetheine binding"/>
    <property type="evidence" value="ECO:0007669"/>
    <property type="project" value="InterPro"/>
</dbReference>
<dbReference type="CDD" id="cd00833">
    <property type="entry name" value="PKS"/>
    <property type="match status" value="1"/>
</dbReference>
<dbReference type="SUPFAM" id="SSF52151">
    <property type="entry name" value="FabD/lysophospholipase-like"/>
    <property type="match status" value="1"/>
</dbReference>
<feature type="compositionally biased region" description="Low complexity" evidence="7">
    <location>
        <begin position="1280"/>
        <end position="1314"/>
    </location>
</feature>
<dbReference type="Gene3D" id="3.40.50.720">
    <property type="entry name" value="NAD(P)-binding Rossmann-like Domain"/>
    <property type="match status" value="1"/>
</dbReference>
<dbReference type="InterPro" id="IPR014030">
    <property type="entry name" value="Ketoacyl_synth_N"/>
</dbReference>
<dbReference type="EMBL" id="BJHY01000001">
    <property type="protein sequence ID" value="GDY79334.1"/>
    <property type="molecule type" value="Genomic_DNA"/>
</dbReference>
<evidence type="ECO:0000256" key="6">
    <source>
        <dbReference type="ARBA" id="ARBA00023315"/>
    </source>
</evidence>
<dbReference type="PANTHER" id="PTHR43775">
    <property type="entry name" value="FATTY ACID SYNTHASE"/>
    <property type="match status" value="1"/>
</dbReference>
<dbReference type="Pfam" id="PF00109">
    <property type="entry name" value="ketoacyl-synt"/>
    <property type="match status" value="1"/>
</dbReference>
<dbReference type="SMART" id="SM00823">
    <property type="entry name" value="PKS_PP"/>
    <property type="match status" value="1"/>
</dbReference>
<dbReference type="InterPro" id="IPR014031">
    <property type="entry name" value="Ketoacyl_synth_C"/>
</dbReference>
<dbReference type="InterPro" id="IPR016036">
    <property type="entry name" value="Malonyl_transacylase_ACP-bd"/>
</dbReference>
<feature type="region of interest" description="Disordered" evidence="7">
    <location>
        <begin position="1252"/>
        <end position="1314"/>
    </location>
</feature>
<dbReference type="InterPro" id="IPR009081">
    <property type="entry name" value="PP-bd_ACP"/>
</dbReference>
<dbReference type="Pfam" id="PF22953">
    <property type="entry name" value="SpnB_Rossmann"/>
    <property type="match status" value="1"/>
</dbReference>
<dbReference type="Gene3D" id="3.30.70.3290">
    <property type="match status" value="1"/>
</dbReference>
<evidence type="ECO:0000256" key="1">
    <source>
        <dbReference type="ARBA" id="ARBA00022450"/>
    </source>
</evidence>
<dbReference type="SMART" id="SM01294">
    <property type="entry name" value="PKS_PP_betabranch"/>
    <property type="match status" value="1"/>
</dbReference>
<evidence type="ECO:0000313" key="10">
    <source>
        <dbReference type="EMBL" id="GDY79334.1"/>
    </source>
</evidence>
<reference evidence="10 11" key="1">
    <citation type="submission" date="2019-04" db="EMBL/GenBank/DDBJ databases">
        <title>Draft genome sequences of Streptomyces avermitilis ATCC 31267.</title>
        <authorList>
            <person name="Komaki H."/>
            <person name="Tamura T."/>
            <person name="Hosoyama A."/>
        </authorList>
    </citation>
    <scope>NUCLEOTIDE SEQUENCE [LARGE SCALE GENOMIC DNA]</scope>
    <source>
        <strain evidence="10 11">ATCC 31267</strain>
    </source>
</reference>
<evidence type="ECO:0000259" key="8">
    <source>
        <dbReference type="PROSITE" id="PS50075"/>
    </source>
</evidence>
<dbReference type="InterPro" id="IPR055123">
    <property type="entry name" value="SpnB-like_Rossmann"/>
</dbReference>